<gene>
    <name evidence="2" type="ORF">DFR38_10680</name>
</gene>
<sequence length="245" mass="27115">MTSCRSTLAWLCRTLLLVLCNCLPGIALADGKLLVVTENSSWLSTIDSQGNVAGRNTQLVKDILARAGLKADIQVLPWARAYRIAATRPNTLIYSIARTSTREKQFVWLGPLGHMQRVFYRLSSETTVAPQSLEQVKSCCKVCVGNHDVQEEFLIKAGFVQNSQFLTTNSPQECPRLLLSGAAQLLIADPEQLHSQLARLKIPDEQFQPALSMPQGEELYLAANPQTDPAVVRAITEAMRQLKVR</sequence>
<feature type="chain" id="PRO_5016370995" evidence="1">
    <location>
        <begin position="30"/>
        <end position="245"/>
    </location>
</feature>
<keyword evidence="3" id="KW-1185">Reference proteome</keyword>
<proteinExistence type="predicted"/>
<dbReference type="AlphaFoldDB" id="A0A318JKQ1"/>
<feature type="signal peptide" evidence="1">
    <location>
        <begin position="1"/>
        <end position="29"/>
    </location>
</feature>
<keyword evidence="1" id="KW-0732">Signal</keyword>
<name>A0A318JKQ1_9NEIS</name>
<evidence type="ECO:0000313" key="3">
    <source>
        <dbReference type="Proteomes" id="UP000248395"/>
    </source>
</evidence>
<evidence type="ECO:0000313" key="2">
    <source>
        <dbReference type="EMBL" id="PXX48709.1"/>
    </source>
</evidence>
<comment type="caution">
    <text evidence="2">The sequence shown here is derived from an EMBL/GenBank/DDBJ whole genome shotgun (WGS) entry which is preliminary data.</text>
</comment>
<dbReference type="Proteomes" id="UP000248395">
    <property type="component" value="Unassembled WGS sequence"/>
</dbReference>
<dbReference type="PANTHER" id="PTHR38834:SF3">
    <property type="entry name" value="SOLUTE-BINDING PROTEIN FAMILY 3_N-TERMINAL DOMAIN-CONTAINING PROTEIN"/>
    <property type="match status" value="1"/>
</dbReference>
<dbReference type="Gene3D" id="3.40.190.10">
    <property type="entry name" value="Periplasmic binding protein-like II"/>
    <property type="match status" value="2"/>
</dbReference>
<evidence type="ECO:0000256" key="1">
    <source>
        <dbReference type="SAM" id="SignalP"/>
    </source>
</evidence>
<dbReference type="RefSeq" id="WP_059286994.1">
    <property type="nucleotide sequence ID" value="NZ_LNQU01000133.1"/>
</dbReference>
<dbReference type="SUPFAM" id="SSF53850">
    <property type="entry name" value="Periplasmic binding protein-like II"/>
    <property type="match status" value="1"/>
</dbReference>
<dbReference type="OrthoDB" id="8594082at2"/>
<reference evidence="2 3" key="1">
    <citation type="submission" date="2018-05" db="EMBL/GenBank/DDBJ databases">
        <title>Genomic Encyclopedia of Type Strains, Phase IV (KMG-IV): sequencing the most valuable type-strain genomes for metagenomic binning, comparative biology and taxonomic classification.</title>
        <authorList>
            <person name="Goeker M."/>
        </authorList>
    </citation>
    <scope>NUCLEOTIDE SEQUENCE [LARGE SCALE GENOMIC DNA]</scope>
    <source>
        <strain evidence="2 3">DSM 25134</strain>
    </source>
</reference>
<protein>
    <submittedName>
        <fullName evidence="2">Polar amino acid transport system substrate-binding protein</fullName>
    </submittedName>
</protein>
<dbReference type="PANTHER" id="PTHR38834">
    <property type="entry name" value="PERIPLASMIC SUBSTRATE BINDING PROTEIN FAMILY 3"/>
    <property type="match status" value="1"/>
</dbReference>
<dbReference type="EMBL" id="QJKC01000006">
    <property type="protein sequence ID" value="PXX48709.1"/>
    <property type="molecule type" value="Genomic_DNA"/>
</dbReference>
<organism evidence="2 3">
    <name type="scientific">Aquitalea magnusonii</name>
    <dbReference type="NCBI Taxonomy" id="332411"/>
    <lineage>
        <taxon>Bacteria</taxon>
        <taxon>Pseudomonadati</taxon>
        <taxon>Pseudomonadota</taxon>
        <taxon>Betaproteobacteria</taxon>
        <taxon>Neisseriales</taxon>
        <taxon>Chromobacteriaceae</taxon>
        <taxon>Aquitalea</taxon>
    </lineage>
</organism>
<accession>A0A318JKQ1</accession>